<evidence type="ECO:0000313" key="3">
    <source>
        <dbReference type="Proteomes" id="UP000827549"/>
    </source>
</evidence>
<dbReference type="GeneID" id="87803484"/>
<feature type="compositionally biased region" description="Pro residues" evidence="1">
    <location>
        <begin position="35"/>
        <end position="46"/>
    </location>
</feature>
<feature type="compositionally biased region" description="Polar residues" evidence="1">
    <location>
        <begin position="177"/>
        <end position="188"/>
    </location>
</feature>
<sequence>MAATATHIAPPPPLKRVTKTGIWGELTWQTEPVRQAPPPPPPPPPVLRQRVVPAPPRRPTRPPIVRTPRLSIIEEEVVRPPTPPPRPPRLERRRPPPAPPAVQQQQQQQQQLPPATPPSVRPSHVVGHPRPRLVTLKRRDREPPHRPLPKPPALAVDPHADAERYTPPPLVHDDTPPRTSSPASSDGSPQTPPTPTLPNLWFRPPPLDEPDAPRPVDEDDWGLGAHFALLKSG</sequence>
<reference evidence="2" key="1">
    <citation type="submission" date="2023-10" db="EMBL/GenBank/DDBJ databases">
        <authorList>
            <person name="Noh H."/>
        </authorList>
    </citation>
    <scope>NUCLEOTIDE SEQUENCE</scope>
    <source>
        <strain evidence="2">DUCC4014</strain>
    </source>
</reference>
<evidence type="ECO:0000313" key="2">
    <source>
        <dbReference type="EMBL" id="WOO76598.1"/>
    </source>
</evidence>
<feature type="compositionally biased region" description="Low complexity" evidence="1">
    <location>
        <begin position="101"/>
        <end position="113"/>
    </location>
</feature>
<keyword evidence="3" id="KW-1185">Reference proteome</keyword>
<proteinExistence type="predicted"/>
<organism evidence="2 3">
    <name type="scientific">Vanrija pseudolonga</name>
    <dbReference type="NCBI Taxonomy" id="143232"/>
    <lineage>
        <taxon>Eukaryota</taxon>
        <taxon>Fungi</taxon>
        <taxon>Dikarya</taxon>
        <taxon>Basidiomycota</taxon>
        <taxon>Agaricomycotina</taxon>
        <taxon>Tremellomycetes</taxon>
        <taxon>Trichosporonales</taxon>
        <taxon>Trichosporonaceae</taxon>
        <taxon>Vanrija</taxon>
    </lineage>
</organism>
<dbReference type="RefSeq" id="XP_062622630.1">
    <property type="nucleotide sequence ID" value="XM_062766646.1"/>
</dbReference>
<name>A0AAF0Y4K7_9TREE</name>
<protein>
    <submittedName>
        <fullName evidence="2">Filamentous hemagglutinin</fullName>
    </submittedName>
</protein>
<evidence type="ECO:0000256" key="1">
    <source>
        <dbReference type="SAM" id="MobiDB-lite"/>
    </source>
</evidence>
<dbReference type="Proteomes" id="UP000827549">
    <property type="component" value="Chromosome 1"/>
</dbReference>
<feature type="compositionally biased region" description="Basic residues" evidence="1">
    <location>
        <begin position="127"/>
        <end position="136"/>
    </location>
</feature>
<dbReference type="PRINTS" id="PR01217">
    <property type="entry name" value="PRICHEXTENSN"/>
</dbReference>
<feature type="region of interest" description="Disordered" evidence="1">
    <location>
        <begin position="1"/>
        <end position="220"/>
    </location>
</feature>
<dbReference type="AlphaFoldDB" id="A0AAF0Y4K7"/>
<accession>A0AAF0Y4K7</accession>
<dbReference type="EMBL" id="CP086714">
    <property type="protein sequence ID" value="WOO76598.1"/>
    <property type="molecule type" value="Genomic_DNA"/>
</dbReference>
<gene>
    <name evidence="2" type="primary">fhaB</name>
    <name evidence="2" type="ORF">LOC62_01G000225</name>
</gene>